<keyword evidence="2" id="KW-1185">Reference proteome</keyword>
<dbReference type="VEuPathDB" id="VectorBase:ACHR006246"/>
<dbReference type="AlphaFoldDB" id="A0A182K661"/>
<dbReference type="Pfam" id="PF03564">
    <property type="entry name" value="DUF1759"/>
    <property type="match status" value="2"/>
</dbReference>
<dbReference type="EnsemblMetazoa" id="ACHR006246-RA">
    <property type="protein sequence ID" value="ACHR006246-PA"/>
    <property type="gene ID" value="ACHR006246"/>
</dbReference>
<evidence type="ECO:0000313" key="1">
    <source>
        <dbReference type="EnsemblMetazoa" id="ACHR006246-PA"/>
    </source>
</evidence>
<protein>
    <submittedName>
        <fullName evidence="1">Uncharacterized protein</fullName>
    </submittedName>
</protein>
<name>A0A182K661_9DIPT</name>
<organism evidence="1 2">
    <name type="scientific">Anopheles christyi</name>
    <dbReference type="NCBI Taxonomy" id="43041"/>
    <lineage>
        <taxon>Eukaryota</taxon>
        <taxon>Metazoa</taxon>
        <taxon>Ecdysozoa</taxon>
        <taxon>Arthropoda</taxon>
        <taxon>Hexapoda</taxon>
        <taxon>Insecta</taxon>
        <taxon>Pterygota</taxon>
        <taxon>Neoptera</taxon>
        <taxon>Endopterygota</taxon>
        <taxon>Diptera</taxon>
        <taxon>Nematocera</taxon>
        <taxon>Culicoidea</taxon>
        <taxon>Culicidae</taxon>
        <taxon>Anophelinae</taxon>
        <taxon>Anopheles</taxon>
    </lineage>
</organism>
<dbReference type="STRING" id="43041.A0A182K661"/>
<sequence>MKWLSFRDRFVAMIDSSAELPPIAKLQYLLSSLKGDAALLGRHFLSGTTTHGCSFVNTGDGYTSFRRLKQNNGLTALADEFVRHVNGLQELHEPVDSWDTPLSNMLLVKLDNETFLSWEKQSVRMKEDKYSELIEFLQDRIHILKSNQRFACERFVAPIKPRRSVTNAASVQRNPHVSPAIQQARCALQCAEHHLVRNCP</sequence>
<reference evidence="1" key="2">
    <citation type="submission" date="2020-05" db="UniProtKB">
        <authorList>
            <consortium name="EnsemblMetazoa"/>
        </authorList>
    </citation>
    <scope>IDENTIFICATION</scope>
    <source>
        <strain evidence="1">ACHKN1017</strain>
    </source>
</reference>
<reference evidence="2" key="1">
    <citation type="submission" date="2013-03" db="EMBL/GenBank/DDBJ databases">
        <title>The Genome Sequence of Anopheles christyi ACHKN1017.</title>
        <authorList>
            <consortium name="The Broad Institute Genomics Platform"/>
            <person name="Neafsey D.E."/>
            <person name="Besansky N."/>
            <person name="Walker B."/>
            <person name="Young S.K."/>
            <person name="Zeng Q."/>
            <person name="Gargeya S."/>
            <person name="Fitzgerald M."/>
            <person name="Haas B."/>
            <person name="Abouelleil A."/>
            <person name="Allen A.W."/>
            <person name="Alvarado L."/>
            <person name="Arachchi H.M."/>
            <person name="Berlin A.M."/>
            <person name="Chapman S.B."/>
            <person name="Gainer-Dewar J."/>
            <person name="Goldberg J."/>
            <person name="Griggs A."/>
            <person name="Gujja S."/>
            <person name="Hansen M."/>
            <person name="Howarth C."/>
            <person name="Imamovic A."/>
            <person name="Ireland A."/>
            <person name="Larimer J."/>
            <person name="McCowan C."/>
            <person name="Murphy C."/>
            <person name="Pearson M."/>
            <person name="Poon T.W."/>
            <person name="Priest M."/>
            <person name="Roberts A."/>
            <person name="Saif S."/>
            <person name="Shea T."/>
            <person name="Sisk P."/>
            <person name="Sykes S."/>
            <person name="Wortman J."/>
            <person name="Nusbaum C."/>
            <person name="Birren B."/>
        </authorList>
    </citation>
    <scope>NUCLEOTIDE SEQUENCE [LARGE SCALE GENOMIC DNA]</scope>
    <source>
        <strain evidence="2">ACHKN1017</strain>
    </source>
</reference>
<dbReference type="Proteomes" id="UP000075881">
    <property type="component" value="Unassembled WGS sequence"/>
</dbReference>
<dbReference type="InterPro" id="IPR005312">
    <property type="entry name" value="DUF1759"/>
</dbReference>
<evidence type="ECO:0000313" key="2">
    <source>
        <dbReference type="Proteomes" id="UP000075881"/>
    </source>
</evidence>
<accession>A0A182K661</accession>
<proteinExistence type="predicted"/>